<dbReference type="PRINTS" id="PR00081">
    <property type="entry name" value="GDHRDH"/>
</dbReference>
<dbReference type="PANTHER" id="PTHR24321:SF8">
    <property type="entry name" value="ESTRADIOL 17-BETA-DEHYDROGENASE 8-RELATED"/>
    <property type="match status" value="1"/>
</dbReference>
<dbReference type="PRINTS" id="PR00080">
    <property type="entry name" value="SDRFAMILY"/>
</dbReference>
<dbReference type="CDD" id="cd05233">
    <property type="entry name" value="SDR_c"/>
    <property type="match status" value="1"/>
</dbReference>
<dbReference type="Gene3D" id="3.40.50.720">
    <property type="entry name" value="NAD(P)-binding Rossmann-like Domain"/>
    <property type="match status" value="1"/>
</dbReference>
<dbReference type="EMBL" id="QLMC01000005">
    <property type="protein sequence ID" value="RAJ94087.1"/>
    <property type="molecule type" value="Genomic_DNA"/>
</dbReference>
<dbReference type="PANTHER" id="PTHR24321">
    <property type="entry name" value="DEHYDROGENASES, SHORT CHAIN"/>
    <property type="match status" value="1"/>
</dbReference>
<comment type="caution">
    <text evidence="3">The sequence shown here is derived from an EMBL/GenBank/DDBJ whole genome shotgun (WGS) entry which is preliminary data.</text>
</comment>
<dbReference type="InterPro" id="IPR002347">
    <property type="entry name" value="SDR_fam"/>
</dbReference>
<dbReference type="RefSeq" id="WP_229310739.1">
    <property type="nucleotide sequence ID" value="NZ_QLMC01000005.1"/>
</dbReference>
<organism evidence="3 4">
    <name type="scientific">Larkinella arboricola</name>
    <dbReference type="NCBI Taxonomy" id="643671"/>
    <lineage>
        <taxon>Bacteria</taxon>
        <taxon>Pseudomonadati</taxon>
        <taxon>Bacteroidota</taxon>
        <taxon>Cytophagia</taxon>
        <taxon>Cytophagales</taxon>
        <taxon>Spirosomataceae</taxon>
        <taxon>Larkinella</taxon>
    </lineage>
</organism>
<proteinExistence type="inferred from homology"/>
<evidence type="ECO:0000256" key="1">
    <source>
        <dbReference type="ARBA" id="ARBA00006484"/>
    </source>
</evidence>
<dbReference type="AlphaFoldDB" id="A0A327WS70"/>
<evidence type="ECO:0000313" key="3">
    <source>
        <dbReference type="EMBL" id="RAJ94087.1"/>
    </source>
</evidence>
<dbReference type="NCBIfam" id="NF004203">
    <property type="entry name" value="PRK05653.2-4"/>
    <property type="match status" value="1"/>
</dbReference>
<keyword evidence="2" id="KW-0560">Oxidoreductase</keyword>
<dbReference type="GO" id="GO:0016491">
    <property type="term" value="F:oxidoreductase activity"/>
    <property type="evidence" value="ECO:0007669"/>
    <property type="project" value="UniProtKB-KW"/>
</dbReference>
<accession>A0A327WS70</accession>
<dbReference type="SUPFAM" id="SSF51735">
    <property type="entry name" value="NAD(P)-binding Rossmann-fold domains"/>
    <property type="match status" value="1"/>
</dbReference>
<evidence type="ECO:0000313" key="4">
    <source>
        <dbReference type="Proteomes" id="UP000248790"/>
    </source>
</evidence>
<dbReference type="FunFam" id="3.40.50.720:FF:000084">
    <property type="entry name" value="Short-chain dehydrogenase reductase"/>
    <property type="match status" value="1"/>
</dbReference>
<keyword evidence="4" id="KW-1185">Reference proteome</keyword>
<dbReference type="Pfam" id="PF13561">
    <property type="entry name" value="adh_short_C2"/>
    <property type="match status" value="1"/>
</dbReference>
<protein>
    <submittedName>
        <fullName evidence="3">NAD(P)-dependent dehydrogenase (Short-subunit alcohol dehydrogenase family)</fullName>
    </submittedName>
</protein>
<name>A0A327WS70_LARAB</name>
<sequence length="265" mass="28253">MMSQDKEFTGKVALITGAGSGIGKAAALLLARQGARVAALGRTDDELQETVQQIQQEGGEAMAVLADISKPDEMEKAYANVQRQFGGLHIVFANAGINGVWAPIEELEPDEWDKTMNINLRGTFLTLKYAIPLLKENGGSVIITASVNGTRIFSNTGATAYSTTKAGQVAFTKMAALELAKHRIRVNVICPGAIETNIDENTQKRDLESAKEPVEFPEGVIPLTDGKPGTSEQVAELVAFLASDRASHITGTPIWIDGAESLLMG</sequence>
<reference evidence="3 4" key="1">
    <citation type="submission" date="2018-06" db="EMBL/GenBank/DDBJ databases">
        <title>Genomic Encyclopedia of Archaeal and Bacterial Type Strains, Phase II (KMG-II): from individual species to whole genera.</title>
        <authorList>
            <person name="Goeker M."/>
        </authorList>
    </citation>
    <scope>NUCLEOTIDE SEQUENCE [LARGE SCALE GENOMIC DNA]</scope>
    <source>
        <strain evidence="3 4">DSM 21851</strain>
    </source>
</reference>
<dbReference type="InterPro" id="IPR036291">
    <property type="entry name" value="NAD(P)-bd_dom_sf"/>
</dbReference>
<evidence type="ECO:0000256" key="2">
    <source>
        <dbReference type="ARBA" id="ARBA00023002"/>
    </source>
</evidence>
<comment type="similarity">
    <text evidence="1">Belongs to the short-chain dehydrogenases/reductases (SDR) family.</text>
</comment>
<dbReference type="Proteomes" id="UP000248790">
    <property type="component" value="Unassembled WGS sequence"/>
</dbReference>
<gene>
    <name evidence="3" type="ORF">LX87_03971</name>
</gene>